<gene>
    <name evidence="3" type="ORF">X797_006137</name>
</gene>
<accession>A0A0A1UTX8</accession>
<evidence type="ECO:0000313" key="3">
    <source>
        <dbReference type="EMBL" id="EXV00729.1"/>
    </source>
</evidence>
<dbReference type="Proteomes" id="UP000030151">
    <property type="component" value="Unassembled WGS sequence"/>
</dbReference>
<evidence type="ECO:0000313" key="4">
    <source>
        <dbReference type="Proteomes" id="UP000030151"/>
    </source>
</evidence>
<feature type="signal peptide" evidence="2">
    <location>
        <begin position="1"/>
        <end position="16"/>
    </location>
</feature>
<evidence type="ECO:0000256" key="2">
    <source>
        <dbReference type="SAM" id="SignalP"/>
    </source>
</evidence>
<dbReference type="eggNOG" id="ENOG502R6UB">
    <property type="taxonomic scope" value="Eukaryota"/>
</dbReference>
<organism evidence="3 4">
    <name type="scientific">Metarhizium robertsii</name>
    <dbReference type="NCBI Taxonomy" id="568076"/>
    <lineage>
        <taxon>Eukaryota</taxon>
        <taxon>Fungi</taxon>
        <taxon>Dikarya</taxon>
        <taxon>Ascomycota</taxon>
        <taxon>Pezizomycotina</taxon>
        <taxon>Sordariomycetes</taxon>
        <taxon>Hypocreomycetidae</taxon>
        <taxon>Hypocreales</taxon>
        <taxon>Clavicipitaceae</taxon>
        <taxon>Metarhizium</taxon>
    </lineage>
</organism>
<evidence type="ECO:0008006" key="5">
    <source>
        <dbReference type="Google" id="ProtNLM"/>
    </source>
</evidence>
<keyword evidence="2" id="KW-0732">Signal</keyword>
<name>A0A0A1UTX8_9HYPO</name>
<comment type="caution">
    <text evidence="3">The sequence shown here is derived from an EMBL/GenBank/DDBJ whole genome shotgun (WGS) entry which is preliminary data.</text>
</comment>
<dbReference type="OrthoDB" id="5239982at2759"/>
<dbReference type="HOGENOM" id="CLU_110370_0_0_1"/>
<evidence type="ECO:0000256" key="1">
    <source>
        <dbReference type="SAM" id="MobiDB-lite"/>
    </source>
</evidence>
<feature type="region of interest" description="Disordered" evidence="1">
    <location>
        <begin position="74"/>
        <end position="93"/>
    </location>
</feature>
<protein>
    <recommendedName>
        <fullName evidence="5">AA1-like domain-containing protein</fullName>
    </recommendedName>
</protein>
<dbReference type="EMBL" id="JELW01000011">
    <property type="protein sequence ID" value="EXV00729.1"/>
    <property type="molecule type" value="Genomic_DNA"/>
</dbReference>
<reference evidence="3 4" key="1">
    <citation type="submission" date="2014-02" db="EMBL/GenBank/DDBJ databases">
        <title>The genome sequence of the entomopathogenic fungus Metarhizium robertsii ARSEF 2575.</title>
        <authorList>
            <person name="Giuliano Garisto Donzelli B."/>
            <person name="Roe B.A."/>
            <person name="Macmil S.L."/>
            <person name="Krasnoff S.B."/>
            <person name="Gibson D.M."/>
        </authorList>
    </citation>
    <scope>NUCLEOTIDE SEQUENCE [LARGE SCALE GENOMIC DNA]</scope>
    <source>
        <strain evidence="3 4">ARSEF 2575</strain>
    </source>
</reference>
<dbReference type="AlphaFoldDB" id="A0A0A1UTX8"/>
<proteinExistence type="predicted"/>
<feature type="chain" id="PRO_5001980848" description="AA1-like domain-containing protein" evidence="2">
    <location>
        <begin position="17"/>
        <end position="186"/>
    </location>
</feature>
<sequence length="186" mass="19867">MKCTLFFLASMPAAFAAKLAYTPPAALAVKAEDPQNKCVLPADYHVKSFTATTNGTGDGLTSYKFKFLDTATNSSTSCEYGPASKAQDSSSGGTLPRYSCESADVSFIWQGQTKKLSMIQKVCPDDQGQAEYEVAGSVVIPLTCNLNACQANATDYTGTFNSLNAVKQTPPARRQRGVAWSYDLAN</sequence>